<dbReference type="STRING" id="479431.Namu_2135"/>
<proteinExistence type="predicted"/>
<reference evidence="2 3" key="2">
    <citation type="journal article" date="2010" name="Stand. Genomic Sci.">
        <title>Complete genome sequence of Nakamurella multipartita type strain (Y-104).</title>
        <authorList>
            <person name="Tice H."/>
            <person name="Mayilraj S."/>
            <person name="Sims D."/>
            <person name="Lapidus A."/>
            <person name="Nolan M."/>
            <person name="Lucas S."/>
            <person name="Glavina Del Rio T."/>
            <person name="Copeland A."/>
            <person name="Cheng J.F."/>
            <person name="Meincke L."/>
            <person name="Bruce D."/>
            <person name="Goodwin L."/>
            <person name="Pitluck S."/>
            <person name="Ivanova N."/>
            <person name="Mavromatis K."/>
            <person name="Ovchinnikova G."/>
            <person name="Pati A."/>
            <person name="Chen A."/>
            <person name="Palaniappan K."/>
            <person name="Land M."/>
            <person name="Hauser L."/>
            <person name="Chang Y.J."/>
            <person name="Jeffries C.D."/>
            <person name="Detter J.C."/>
            <person name="Brettin T."/>
            <person name="Rohde M."/>
            <person name="Goker M."/>
            <person name="Bristow J."/>
            <person name="Eisen J.A."/>
            <person name="Markowitz V."/>
            <person name="Hugenholtz P."/>
            <person name="Kyrpides N.C."/>
            <person name="Klenk H.P."/>
            <person name="Chen F."/>
        </authorList>
    </citation>
    <scope>NUCLEOTIDE SEQUENCE [LARGE SCALE GENOMIC DNA]</scope>
    <source>
        <strain evidence="3">ATCC 700099 / DSM 44233 / CIP 104796 / JCM 9543 / NBRC 105858 / Y-104</strain>
    </source>
</reference>
<evidence type="ECO:0000313" key="3">
    <source>
        <dbReference type="Proteomes" id="UP000002218"/>
    </source>
</evidence>
<dbReference type="EMBL" id="CP001737">
    <property type="protein sequence ID" value="ACV78513.1"/>
    <property type="molecule type" value="Genomic_DNA"/>
</dbReference>
<dbReference type="Pfam" id="PF06259">
    <property type="entry name" value="Abhydrolase_8"/>
    <property type="match status" value="1"/>
</dbReference>
<organism evidence="2 3">
    <name type="scientific">Nakamurella multipartita (strain ATCC 700099 / DSM 44233 / CIP 104796 / JCM 9543 / NBRC 105858 / Y-104)</name>
    <name type="common">Microsphaera multipartita</name>
    <dbReference type="NCBI Taxonomy" id="479431"/>
    <lineage>
        <taxon>Bacteria</taxon>
        <taxon>Bacillati</taxon>
        <taxon>Actinomycetota</taxon>
        <taxon>Actinomycetes</taxon>
        <taxon>Nakamurellales</taxon>
        <taxon>Nakamurellaceae</taxon>
        <taxon>Nakamurella</taxon>
    </lineage>
</organism>
<name>C8XJ48_NAKMY</name>
<dbReference type="RefSeq" id="WP_015747405.1">
    <property type="nucleotide sequence ID" value="NC_013235.1"/>
</dbReference>
<dbReference type="Proteomes" id="UP000002218">
    <property type="component" value="Chromosome"/>
</dbReference>
<dbReference type="eggNOG" id="COG1511">
    <property type="taxonomic scope" value="Bacteria"/>
</dbReference>
<evidence type="ECO:0000259" key="1">
    <source>
        <dbReference type="Pfam" id="PF06259"/>
    </source>
</evidence>
<dbReference type="OrthoDB" id="5969911at2"/>
<dbReference type="InParanoid" id="C8XJ48"/>
<dbReference type="KEGG" id="nml:Namu_2135"/>
<dbReference type="InterPro" id="IPR010427">
    <property type="entry name" value="DUF1023"/>
</dbReference>
<dbReference type="AlphaFoldDB" id="C8XJ48"/>
<feature type="domain" description="DUF1023" evidence="1">
    <location>
        <begin position="265"/>
        <end position="444"/>
    </location>
</feature>
<evidence type="ECO:0000313" key="2">
    <source>
        <dbReference type="EMBL" id="ACV78513.1"/>
    </source>
</evidence>
<keyword evidence="3" id="KW-1185">Reference proteome</keyword>
<protein>
    <recommendedName>
        <fullName evidence="1">DUF1023 domain-containing protein</fullName>
    </recommendedName>
</protein>
<dbReference type="HOGENOM" id="CLU_497659_0_0_11"/>
<dbReference type="ESTHER" id="nakmy-c8xj48">
    <property type="family name" value="Duf_1023"/>
</dbReference>
<accession>C8XJ48</accession>
<dbReference type="Gene3D" id="3.40.50.1820">
    <property type="entry name" value="alpha/beta hydrolase"/>
    <property type="match status" value="1"/>
</dbReference>
<dbReference type="SUPFAM" id="SSF53474">
    <property type="entry name" value="alpha/beta-Hydrolases"/>
    <property type="match status" value="1"/>
</dbReference>
<gene>
    <name evidence="2" type="ordered locus">Namu_2135</name>
</gene>
<reference evidence="3" key="1">
    <citation type="submission" date="2009-09" db="EMBL/GenBank/DDBJ databases">
        <title>The complete genome of Nakamurella multipartita DSM 44233.</title>
        <authorList>
            <consortium name="US DOE Joint Genome Institute (JGI-PGF)"/>
            <person name="Lucas S."/>
            <person name="Copeland A."/>
            <person name="Lapidus A."/>
            <person name="Glavina del Rio T."/>
            <person name="Dalin E."/>
            <person name="Tice H."/>
            <person name="Bruce D."/>
            <person name="Goodwin L."/>
            <person name="Pitluck S."/>
            <person name="Kyrpides N."/>
            <person name="Mavromatis K."/>
            <person name="Ivanova N."/>
            <person name="Ovchinnikova G."/>
            <person name="Sims D."/>
            <person name="Meincke L."/>
            <person name="Brettin T."/>
            <person name="Detter J.C."/>
            <person name="Han C."/>
            <person name="Larimer F."/>
            <person name="Land M."/>
            <person name="Hauser L."/>
            <person name="Markowitz V."/>
            <person name="Cheng J.-F."/>
            <person name="Hugenholtz P."/>
            <person name="Woyke T."/>
            <person name="Wu D."/>
            <person name="Klenk H.-P."/>
            <person name="Eisen J.A."/>
        </authorList>
    </citation>
    <scope>NUCLEOTIDE SEQUENCE [LARGE SCALE GENOMIC DNA]</scope>
    <source>
        <strain evidence="3">ATCC 700099 / DSM 44233 / CIP 104796 / JCM 9543 / NBRC 105858 / Y-104</strain>
    </source>
</reference>
<dbReference type="InterPro" id="IPR029058">
    <property type="entry name" value="AB_hydrolase_fold"/>
</dbReference>
<sequence>MTGSGGSLARLAIADTARRLGHADPVALVDELAEVDVRGLRAWHELSAAAGQSLSTGADRLGRAVSAVAQAWSSPVPRASVDLHRQAAREAHEVIGRQLDVALDTIGTLESTRISASAELDRAEDRIVGTGWPPSEDLLTWATTTGCLPTIAATIGGLAQTVQQLGRRNDAALEALTAALREDPSAPVDTLRAIMPAAFPGASPPREPARAPVDQDNLDRLAVDLRSSDISVLIAARGVQAALDQARTAGGNAQLLVYESASSSSQGRAAISIGDITTADNVAALAPGVGSSPTSMIEGIDDAVALRDRAQQLEGSSRTAVVAWYGYDVPLAALGGSPMTPGATVADLATTVNDMAARAGGGQLVQDLDTFRQWAPPDARFIGIGFSMGSTTVSAAAARRAGFDDLVMLGSPGASVEVETADDYPGMTPDHVWVGSLDNDPITKGITDGAAELLNGLGLNPFQPTPFGPDPADADFGARVMDLTSNAPDVSVQLGGPFGLLTSAAANEMLDLQLNHQQGNYLSGPSLDAVAAVVVGDYDAVPLRPGR</sequence>